<organism evidence="3">
    <name type="scientific">Alexandrium monilatum</name>
    <dbReference type="NCBI Taxonomy" id="311494"/>
    <lineage>
        <taxon>Eukaryota</taxon>
        <taxon>Sar</taxon>
        <taxon>Alveolata</taxon>
        <taxon>Dinophyceae</taxon>
        <taxon>Gonyaulacales</taxon>
        <taxon>Pyrocystaceae</taxon>
        <taxon>Alexandrium</taxon>
    </lineage>
</organism>
<dbReference type="Pfam" id="PF07859">
    <property type="entry name" value="Abhydrolase_3"/>
    <property type="match status" value="1"/>
</dbReference>
<reference evidence="3" key="1">
    <citation type="submission" date="2021-01" db="EMBL/GenBank/DDBJ databases">
        <authorList>
            <person name="Corre E."/>
            <person name="Pelletier E."/>
            <person name="Niang G."/>
            <person name="Scheremetjew M."/>
            <person name="Finn R."/>
            <person name="Kale V."/>
            <person name="Holt S."/>
            <person name="Cochrane G."/>
            <person name="Meng A."/>
            <person name="Brown T."/>
            <person name="Cohen L."/>
        </authorList>
    </citation>
    <scope>NUCLEOTIDE SEQUENCE</scope>
    <source>
        <strain evidence="3">CCMP3105</strain>
    </source>
</reference>
<dbReference type="InterPro" id="IPR050300">
    <property type="entry name" value="GDXG_lipolytic_enzyme"/>
</dbReference>
<dbReference type="AlphaFoldDB" id="A0A7S4T150"/>
<evidence type="ECO:0000259" key="2">
    <source>
        <dbReference type="Pfam" id="PF07859"/>
    </source>
</evidence>
<proteinExistence type="predicted"/>
<feature type="domain" description="Alpha/beta hydrolase fold-3" evidence="2">
    <location>
        <begin position="142"/>
        <end position="354"/>
    </location>
</feature>
<sequence length="381" mass="40265">MAFARFSRRGLQGAGLACSRLCARSAAAVTLPGRLGDPSMSLATDPRTHPGAVKALAPFGLDQPQLGPPGAPPDAPIRAKLEWASAVELRFQEFKAALVRTWPAVEGVESRTEVLRGVDGNEVRLYISRPRDAAGPLPCMYHAHGGGMIVEAAADPFFVYWREAAASTGMIVVGVEFRNGAGRLGPHPFPAGLNDCCSGLQWTHDSKSSLGYSKLIICGESGGGNLAIATALKAKQEGKLDRFDGVYAMCPYIYGNYGVRCPSLPSLSENDGYFLSVDAVAVLAQVYDPSGGNAQNPLAWPYHATETDVAGLPPVAISVNELDPLRDEGLAFFRTLVRAGVPATARTVNGTAHGGDMMLFAAAPEVSYSTLRDILSFAESL</sequence>
<dbReference type="GO" id="GO:0016787">
    <property type="term" value="F:hydrolase activity"/>
    <property type="evidence" value="ECO:0007669"/>
    <property type="project" value="UniProtKB-KW"/>
</dbReference>
<evidence type="ECO:0000256" key="1">
    <source>
        <dbReference type="ARBA" id="ARBA00022801"/>
    </source>
</evidence>
<dbReference type="Gene3D" id="3.40.50.1820">
    <property type="entry name" value="alpha/beta hydrolase"/>
    <property type="match status" value="1"/>
</dbReference>
<dbReference type="InterPro" id="IPR013094">
    <property type="entry name" value="AB_hydrolase_3"/>
</dbReference>
<dbReference type="PANTHER" id="PTHR48081">
    <property type="entry name" value="AB HYDROLASE SUPERFAMILY PROTEIN C4A8.06C"/>
    <property type="match status" value="1"/>
</dbReference>
<keyword evidence="1" id="KW-0378">Hydrolase</keyword>
<dbReference type="SUPFAM" id="SSF53474">
    <property type="entry name" value="alpha/beta-Hydrolases"/>
    <property type="match status" value="1"/>
</dbReference>
<evidence type="ECO:0000313" key="3">
    <source>
        <dbReference type="EMBL" id="CAE4660338.1"/>
    </source>
</evidence>
<dbReference type="EMBL" id="HBNR01082963">
    <property type="protein sequence ID" value="CAE4660338.1"/>
    <property type="molecule type" value="Transcribed_RNA"/>
</dbReference>
<gene>
    <name evidence="3" type="ORF">AMON00008_LOCUS59400</name>
</gene>
<name>A0A7S4T150_9DINO</name>
<accession>A0A7S4T150</accession>
<dbReference type="InterPro" id="IPR029058">
    <property type="entry name" value="AB_hydrolase_fold"/>
</dbReference>
<dbReference type="PANTHER" id="PTHR48081:SF8">
    <property type="entry name" value="ALPHA_BETA HYDROLASE FOLD-3 DOMAIN-CONTAINING PROTEIN-RELATED"/>
    <property type="match status" value="1"/>
</dbReference>
<protein>
    <recommendedName>
        <fullName evidence="2">Alpha/beta hydrolase fold-3 domain-containing protein</fullName>
    </recommendedName>
</protein>